<sequence length="155" mass="17772">MLVNYKSFWTHYLDFKGRTCRSHFWLIVLINSLISLSFFFLIATLAFGLPQLLYLLANSGNLILTEQSFQSTWARLLPLILLGVAFLSIWFLFILVPSVALQVRRLRDAGFHSAFILLLLGDFATFILPLGWIIMLGCRIALLVFYCLPSKKESH</sequence>
<evidence type="ECO:0000256" key="1">
    <source>
        <dbReference type="SAM" id="Phobius"/>
    </source>
</evidence>
<dbReference type="GO" id="GO:0005886">
    <property type="term" value="C:plasma membrane"/>
    <property type="evidence" value="ECO:0007669"/>
    <property type="project" value="TreeGrafter"/>
</dbReference>
<evidence type="ECO:0000313" key="3">
    <source>
        <dbReference type="Proteomes" id="UP000254924"/>
    </source>
</evidence>
<keyword evidence="3" id="KW-1185">Reference proteome</keyword>
<dbReference type="OrthoDB" id="2285053at2"/>
<dbReference type="AlphaFoldDB" id="A0A380K734"/>
<dbReference type="EMBL" id="UHFN01000007">
    <property type="protein sequence ID" value="SUN60803.1"/>
    <property type="molecule type" value="Genomic_DNA"/>
</dbReference>
<reference evidence="2 3" key="1">
    <citation type="submission" date="2018-06" db="EMBL/GenBank/DDBJ databases">
        <authorList>
            <consortium name="Pathogen Informatics"/>
            <person name="Doyle S."/>
        </authorList>
    </citation>
    <scope>NUCLEOTIDE SEQUENCE [LARGE SCALE GENOMIC DNA]</scope>
    <source>
        <strain evidence="2 3">NCTC12224</strain>
    </source>
</reference>
<accession>A0A380K734</accession>
<name>A0A380K734_9STRE</name>
<organism evidence="2 3">
    <name type="scientific">Streptococcus hyointestinalis</name>
    <dbReference type="NCBI Taxonomy" id="1337"/>
    <lineage>
        <taxon>Bacteria</taxon>
        <taxon>Bacillati</taxon>
        <taxon>Bacillota</taxon>
        <taxon>Bacilli</taxon>
        <taxon>Lactobacillales</taxon>
        <taxon>Streptococcaceae</taxon>
        <taxon>Streptococcus</taxon>
    </lineage>
</organism>
<dbReference type="InterPro" id="IPR008523">
    <property type="entry name" value="DUF805"/>
</dbReference>
<protein>
    <submittedName>
        <fullName evidence="2">Membrane protein</fullName>
    </submittedName>
</protein>
<gene>
    <name evidence="2" type="ORF">NCTC12224_01165</name>
</gene>
<keyword evidence="1" id="KW-1133">Transmembrane helix</keyword>
<keyword evidence="1" id="KW-0812">Transmembrane</keyword>
<dbReference type="GeneID" id="78356500"/>
<dbReference type="RefSeq" id="WP_115268962.1">
    <property type="nucleotide sequence ID" value="NZ_JBNPNB010000079.1"/>
</dbReference>
<dbReference type="Pfam" id="PF05656">
    <property type="entry name" value="DUF805"/>
    <property type="match status" value="1"/>
</dbReference>
<dbReference type="PANTHER" id="PTHR34980">
    <property type="entry name" value="INNER MEMBRANE PROTEIN-RELATED-RELATED"/>
    <property type="match status" value="1"/>
</dbReference>
<keyword evidence="1" id="KW-0472">Membrane</keyword>
<evidence type="ECO:0000313" key="2">
    <source>
        <dbReference type="EMBL" id="SUN60803.1"/>
    </source>
</evidence>
<feature type="transmembrane region" description="Helical" evidence="1">
    <location>
        <begin position="109"/>
        <end position="126"/>
    </location>
</feature>
<dbReference type="Proteomes" id="UP000254924">
    <property type="component" value="Unassembled WGS sequence"/>
</dbReference>
<feature type="transmembrane region" description="Helical" evidence="1">
    <location>
        <begin position="76"/>
        <end position="97"/>
    </location>
</feature>
<feature type="transmembrane region" description="Helical" evidence="1">
    <location>
        <begin position="24"/>
        <end position="56"/>
    </location>
</feature>
<proteinExistence type="predicted"/>
<dbReference type="PANTHER" id="PTHR34980:SF2">
    <property type="entry name" value="INNER MEMBRANE PROTEIN YHAH-RELATED"/>
    <property type="match status" value="1"/>
</dbReference>